<dbReference type="EMBL" id="DS234989">
    <property type="protein sequence ID" value="EEB09933.1"/>
    <property type="molecule type" value="Genomic_DNA"/>
</dbReference>
<evidence type="ECO:0000313" key="2">
    <source>
        <dbReference type="EMBL" id="EEB09933.1"/>
    </source>
</evidence>
<accession>E0V977</accession>
<sequence length="573" mass="64310">MKSTPNSAMADISVPLQKNVALWDAVLYLLLQAIVQQNLKLLKLHRCQIFSFGTTGSFGHYSSCYSLLLCADVDYGNDANFYQIDYVAEEVTSKPDLYPLVISYRSENGPLPTGSSKNPVNPTTFVSNTVQEVDSNYPPSYEESRMGDRNYSQMQSVNEMTQREQINTYLPQEQNIGNNGSEQISIDMPPILKENIYQNLQSVPVRRQEILNAKGNVPVTFTNSEVLKTTSIKSYNKILKEDRFSHAPIKTFKRNLKTTALSNSADSIRGRGNHQPHQYSSDVILAQPQSYCESNNDLHYDSSDILANTHHYLRRVNDSYSSEDNLSQPRGSLQDFVSSDGLSHSQFSNLEINNFSTSSEVSSLQGCGSPDSPPQAISPTGEFRNLLEKIQQLPNQKDGNKYPDAKSHEYLNYDAALSLIENTKMDDDDENNVVKIDENEDVESCCLLLNEPPQNLQSKSKIKKLNVTRPSKLLGKPRFPKRSKTFYTPLCHSAINLGKINATKSSVSAPVTPITNFPSPENFSLNFILNTNNNKNGCSKNNLEKKNSDGKLLLLYDEEDEDEEAEEINDELF</sequence>
<reference evidence="2" key="2">
    <citation type="submission" date="2007-04" db="EMBL/GenBank/DDBJ databases">
        <title>The genome of the human body louse.</title>
        <authorList>
            <consortium name="The Human Body Louse Genome Consortium"/>
            <person name="Kirkness E."/>
            <person name="Walenz B."/>
            <person name="Hass B."/>
            <person name="Bruggner R."/>
            <person name="Strausberg R."/>
        </authorList>
    </citation>
    <scope>NUCLEOTIDE SEQUENCE</scope>
    <source>
        <strain evidence="2">USDA</strain>
    </source>
</reference>
<dbReference type="VEuPathDB" id="VectorBase:PHUM004650"/>
<name>E0V977_PEDHC</name>
<reference evidence="3" key="3">
    <citation type="submission" date="2021-02" db="UniProtKB">
        <authorList>
            <consortium name="EnsemblMetazoa"/>
        </authorList>
    </citation>
    <scope>IDENTIFICATION</scope>
    <source>
        <strain evidence="3">USDA</strain>
    </source>
</reference>
<dbReference type="OrthoDB" id="6629737at2759"/>
<dbReference type="AlphaFoldDB" id="E0V977"/>
<dbReference type="InParanoid" id="E0V977"/>
<protein>
    <submittedName>
        <fullName evidence="2 3">Uncharacterized protein</fullName>
    </submittedName>
</protein>
<gene>
    <name evidence="3" type="primary">8233489</name>
    <name evidence="2" type="ORF">Phum_PHUM004650</name>
</gene>
<dbReference type="EnsemblMetazoa" id="PHUM004650-RA">
    <property type="protein sequence ID" value="PHUM004650-PA"/>
    <property type="gene ID" value="PHUM004650"/>
</dbReference>
<evidence type="ECO:0000313" key="4">
    <source>
        <dbReference type="Proteomes" id="UP000009046"/>
    </source>
</evidence>
<dbReference type="Proteomes" id="UP000009046">
    <property type="component" value="Unassembled WGS sequence"/>
</dbReference>
<dbReference type="HOGENOM" id="CLU_475946_0_0_1"/>
<evidence type="ECO:0000256" key="1">
    <source>
        <dbReference type="SAM" id="MobiDB-lite"/>
    </source>
</evidence>
<dbReference type="RefSeq" id="XP_002422671.1">
    <property type="nucleotide sequence ID" value="XM_002422626.1"/>
</dbReference>
<keyword evidence="4" id="KW-1185">Reference proteome</keyword>
<evidence type="ECO:0000313" key="3">
    <source>
        <dbReference type="EnsemblMetazoa" id="PHUM004650-PA"/>
    </source>
</evidence>
<dbReference type="EMBL" id="AAZO01000054">
    <property type="status" value="NOT_ANNOTATED_CDS"/>
    <property type="molecule type" value="Genomic_DNA"/>
</dbReference>
<proteinExistence type="predicted"/>
<organism>
    <name type="scientific">Pediculus humanus subsp. corporis</name>
    <name type="common">Body louse</name>
    <dbReference type="NCBI Taxonomy" id="121224"/>
    <lineage>
        <taxon>Eukaryota</taxon>
        <taxon>Metazoa</taxon>
        <taxon>Ecdysozoa</taxon>
        <taxon>Arthropoda</taxon>
        <taxon>Hexapoda</taxon>
        <taxon>Insecta</taxon>
        <taxon>Pterygota</taxon>
        <taxon>Neoptera</taxon>
        <taxon>Paraneoptera</taxon>
        <taxon>Psocodea</taxon>
        <taxon>Troctomorpha</taxon>
        <taxon>Phthiraptera</taxon>
        <taxon>Anoplura</taxon>
        <taxon>Pediculidae</taxon>
        <taxon>Pediculus</taxon>
    </lineage>
</organism>
<dbReference type="KEGG" id="phu:Phum_PHUM004650"/>
<dbReference type="CTD" id="8233489"/>
<reference evidence="2" key="1">
    <citation type="submission" date="2007-04" db="EMBL/GenBank/DDBJ databases">
        <title>Annotation of Pediculus humanus corporis strain USDA.</title>
        <authorList>
            <person name="Kirkness E."/>
            <person name="Hannick L."/>
            <person name="Hass B."/>
            <person name="Bruggner R."/>
            <person name="Lawson D."/>
            <person name="Bidwell S."/>
            <person name="Joardar V."/>
            <person name="Caler E."/>
            <person name="Walenz B."/>
            <person name="Inman J."/>
            <person name="Schobel S."/>
            <person name="Galinsky K."/>
            <person name="Amedeo P."/>
            <person name="Strausberg R."/>
        </authorList>
    </citation>
    <scope>NUCLEOTIDE SEQUENCE</scope>
    <source>
        <strain evidence="2">USDA</strain>
    </source>
</reference>
<dbReference type="GeneID" id="8233489"/>
<feature type="region of interest" description="Disordered" evidence="1">
    <location>
        <begin position="361"/>
        <end position="380"/>
    </location>
</feature>